<feature type="compositionally biased region" description="Polar residues" evidence="30">
    <location>
        <begin position="2661"/>
        <end position="2672"/>
    </location>
</feature>
<dbReference type="EMBL" id="JAUPFM010000021">
    <property type="protein sequence ID" value="KAK2817636.1"/>
    <property type="molecule type" value="Genomic_DNA"/>
</dbReference>
<evidence type="ECO:0000256" key="5">
    <source>
        <dbReference type="ARBA" id="ARBA00006826"/>
    </source>
</evidence>
<evidence type="ECO:0000313" key="33">
    <source>
        <dbReference type="EMBL" id="KAK2817636.1"/>
    </source>
</evidence>
<reference evidence="33" key="1">
    <citation type="submission" date="2023-07" db="EMBL/GenBank/DDBJ databases">
        <title>Chromosome-level Genome Assembly of Striped Snakehead (Channa striata).</title>
        <authorList>
            <person name="Liu H."/>
        </authorList>
    </citation>
    <scope>NUCLEOTIDE SEQUENCE</scope>
    <source>
        <strain evidence="33">Gz</strain>
        <tissue evidence="33">Muscle</tissue>
    </source>
</reference>
<dbReference type="GO" id="GO:0031430">
    <property type="term" value="C:M band"/>
    <property type="evidence" value="ECO:0007669"/>
    <property type="project" value="UniProtKB-SubCell"/>
</dbReference>
<dbReference type="FunFam" id="1.20.58.60:FF:000019">
    <property type="entry name" value="Spectrin beta chain"/>
    <property type="match status" value="1"/>
</dbReference>
<comment type="similarity">
    <text evidence="5">Belongs to the spectrin family.</text>
</comment>
<dbReference type="InterPro" id="IPR001589">
    <property type="entry name" value="Actinin_actin-bd_CS"/>
</dbReference>
<dbReference type="GO" id="GO:0051693">
    <property type="term" value="P:actin filament capping"/>
    <property type="evidence" value="ECO:0007669"/>
    <property type="project" value="UniProtKB-KW"/>
</dbReference>
<dbReference type="FunFam" id="1.20.58.60:FF:000153">
    <property type="entry name" value="Spectrin beta chain"/>
    <property type="match status" value="1"/>
</dbReference>
<feature type="domain" description="Calponin-homology (CH)" evidence="32">
    <location>
        <begin position="522"/>
        <end position="627"/>
    </location>
</feature>
<evidence type="ECO:0000256" key="12">
    <source>
        <dbReference type="ARBA" id="ARBA00022737"/>
    </source>
</evidence>
<keyword evidence="8" id="KW-1003">Cell membrane</keyword>
<keyword evidence="9" id="KW-0240">DNA-directed RNA polymerase</keyword>
<dbReference type="GO" id="GO:0021556">
    <property type="term" value="P:central nervous system formation"/>
    <property type="evidence" value="ECO:0007669"/>
    <property type="project" value="UniProtKB-ARBA"/>
</dbReference>
<dbReference type="Gene3D" id="1.20.58.60">
    <property type="match status" value="11"/>
</dbReference>
<keyword evidence="11" id="KW-0597">Phosphoprotein</keyword>
<keyword evidence="18" id="KW-0009">Actin-binding</keyword>
<dbReference type="FunFam" id="1.20.58.60:FF:000033">
    <property type="entry name" value="Spectrin beta chain"/>
    <property type="match status" value="1"/>
</dbReference>
<dbReference type="CDD" id="cd00176">
    <property type="entry name" value="SPEC"/>
    <property type="match status" value="8"/>
</dbReference>
<dbReference type="FunFam" id="1.20.58.60:FF:000028">
    <property type="entry name" value="Spectrin beta chain"/>
    <property type="match status" value="1"/>
</dbReference>
<dbReference type="GO" id="GO:0005543">
    <property type="term" value="F:phospholipid binding"/>
    <property type="evidence" value="ECO:0007669"/>
    <property type="project" value="InterPro"/>
</dbReference>
<dbReference type="Gene3D" id="1.10.10.10">
    <property type="entry name" value="Winged helix-like DNA-binding domain superfamily/Winged helix DNA-binding domain"/>
    <property type="match status" value="2"/>
</dbReference>
<feature type="coiled-coil region" evidence="29">
    <location>
        <begin position="1340"/>
        <end position="1374"/>
    </location>
</feature>
<dbReference type="SUPFAM" id="SSF50729">
    <property type="entry name" value="PH domain-like"/>
    <property type="match status" value="1"/>
</dbReference>
<feature type="compositionally biased region" description="Low complexity" evidence="30">
    <location>
        <begin position="2457"/>
        <end position="2466"/>
    </location>
</feature>
<evidence type="ECO:0000256" key="8">
    <source>
        <dbReference type="ARBA" id="ARBA00022475"/>
    </source>
</evidence>
<dbReference type="Pfam" id="PF05158">
    <property type="entry name" value="RNA_pol_Rpc34"/>
    <property type="match status" value="1"/>
</dbReference>
<keyword evidence="15" id="KW-0472">Membrane</keyword>
<dbReference type="FunFam" id="1.10.418.10:FF:000003">
    <property type="entry name" value="Spectrin beta chain"/>
    <property type="match status" value="1"/>
</dbReference>
<keyword evidence="7" id="KW-0117">Actin capping</keyword>
<evidence type="ECO:0000256" key="20">
    <source>
        <dbReference type="ARBA" id="ARBA00023242"/>
    </source>
</evidence>
<dbReference type="InterPro" id="IPR016343">
    <property type="entry name" value="Spectrin_bsu"/>
</dbReference>
<organism evidence="33 34">
    <name type="scientific">Channa striata</name>
    <name type="common">Snakehead murrel</name>
    <name type="synonym">Ophicephalus striatus</name>
    <dbReference type="NCBI Taxonomy" id="64152"/>
    <lineage>
        <taxon>Eukaryota</taxon>
        <taxon>Metazoa</taxon>
        <taxon>Chordata</taxon>
        <taxon>Craniata</taxon>
        <taxon>Vertebrata</taxon>
        <taxon>Euteleostomi</taxon>
        <taxon>Actinopterygii</taxon>
        <taxon>Neopterygii</taxon>
        <taxon>Teleostei</taxon>
        <taxon>Neoteleostei</taxon>
        <taxon>Acanthomorphata</taxon>
        <taxon>Anabantaria</taxon>
        <taxon>Anabantiformes</taxon>
        <taxon>Channoidei</taxon>
        <taxon>Channidae</taxon>
        <taxon>Channa</taxon>
    </lineage>
</organism>
<evidence type="ECO:0000256" key="30">
    <source>
        <dbReference type="SAM" id="MobiDB-lite"/>
    </source>
</evidence>
<dbReference type="GO" id="GO:0072659">
    <property type="term" value="P:protein localization to plasma membrane"/>
    <property type="evidence" value="ECO:0007669"/>
    <property type="project" value="UniProtKB-ARBA"/>
</dbReference>
<dbReference type="GO" id="GO:0005886">
    <property type="term" value="C:plasma membrane"/>
    <property type="evidence" value="ECO:0007669"/>
    <property type="project" value="UniProtKB-SubCell"/>
</dbReference>
<comment type="function">
    <text evidence="22">Fodrin, which seems to be involved in secretion, interacts with calmodulin in a calcium-dependent manner and is thus candidate for the calcium-dependent movement of the cytoskeleton at the membrane. Plays a critical role in central nervous system development and function.</text>
</comment>
<dbReference type="InterPro" id="IPR011993">
    <property type="entry name" value="PH-like_dom_sf"/>
</dbReference>
<keyword evidence="13" id="KW-0112">Calmodulin-binding</keyword>
<evidence type="ECO:0000256" key="17">
    <source>
        <dbReference type="ARBA" id="ARBA00023180"/>
    </source>
</evidence>
<evidence type="ECO:0000256" key="3">
    <source>
        <dbReference type="ARBA" id="ARBA00004413"/>
    </source>
</evidence>
<feature type="coiled-coil region" evidence="29">
    <location>
        <begin position="1771"/>
        <end position="1805"/>
    </location>
</feature>
<dbReference type="FunFam" id="2.30.29.30:FF:000024">
    <property type="entry name" value="Spectrin beta chain"/>
    <property type="match status" value="1"/>
</dbReference>
<comment type="similarity">
    <text evidence="6">Belongs to the eukaryotic RPC34/RPC39 RNA polymerase subunit family.</text>
</comment>
<dbReference type="GO" id="GO:0008091">
    <property type="term" value="C:spectrin"/>
    <property type="evidence" value="ECO:0007669"/>
    <property type="project" value="InterPro"/>
</dbReference>
<dbReference type="GO" id="GO:0005829">
    <property type="term" value="C:cytosol"/>
    <property type="evidence" value="ECO:0007669"/>
    <property type="project" value="UniProtKB-SubCell"/>
</dbReference>
<dbReference type="GO" id="GO:0005666">
    <property type="term" value="C:RNA polymerase III complex"/>
    <property type="evidence" value="ECO:0007669"/>
    <property type="project" value="InterPro"/>
</dbReference>
<dbReference type="PROSITE" id="PS50003">
    <property type="entry name" value="PH_DOMAIN"/>
    <property type="match status" value="1"/>
</dbReference>
<sequence>MAEVKVKKEMNVSEPAEIENRIKELCQQFPHGITDQVIQNDMPQLEPQQRALAINKLLSLGQLDLLRNSSGLLYRMKDSTGTSKMKGSDNQEKLVYQIIEDAGNKGIWSRDIRFKSNLPLTEINKILKNLESKKLIKAVKSVAASKKKVYMLYNLQPDRSVTGGAWYSDQDFESEFVEVLNQQCFKFLQSKAETARDSKQSPMVQRNSSFATSHEVWKYICELGISKVDLSMDDIETILNTLIYDGKVEMTVIAAKEGTVGSVDGQMKLYRGVNPILQPTGLVKTPCGLCPVFDDCHEGGEISPSNCVYMTECSTLEPRSDLLSRSWPGAADVDVSPLTPGQRAKVMMTTVAAEYEHMELPQHYSGSNDTVNNRWDDDWDNENSSARLFERSRIKALADEREAVQKKTFTKWVNSHLSRVSCRITDLYMDLRDGRMLIKLLEVLSGERLPKPTKGRMRIHCLENVDKALQFLKEQRVHLENMGSHDIVDGNHRLTLGLIWTIILRFQIQDISVETEDNKEKRSAKDALLLWCQMKTAGYPNVNIHNFTTSWRDGMAFNALIHKHRPDLIDFDKLKKSNAHYNLQNAFNLAEQHLGLTKLLDPEDISVDHPDEKSVITYVVTYYHYFSKMKALKVEGKRIGKVLDNAIETEKMIEKYESLASDLLEWIEQTIIILNNRKFANSLVGVQQQLQAFNTYRTVEKPPKFTEKGNLEVLLFTIQSKMRANNQKVYMPREGKLISDINKAWERLEKAEHERELALRTELIRQEKLEQLARRFDRKAAMRETWLSENQRLVSQDNFGFDLQAVEAATKKHEAIETDIAAYEERVQAVVAVAKELEVENYHDIKRVTARKDNVIRLWEYLLELLKARRLRLEMNLGMQRVFQEMLYIMDWMDEMKMLLLSQDYGKHLLGVEDLLQKHALVEADIAIQADRVKGVITNANKYAVSDNGYKPCDPQVIQDRVSHLEFCYQELIQLAAERRARLEESRRLWKFFWDMAEEEGWIREKEQILSSLEHGKDLTGAVRLLSQQRALEDEMAGRSGHFQHTIAEGQGMVEAGHFGTTKIQERIADLQAQWAALEQLAAVTKKKLEEALALHQFQADADDVDAWTLDALRIVSSGETGHDEFSTQALVRKHKDAAAEVASYRPVIDSLHEQAASLPKKEAESEEVHGRLAGIEERYKEVAELTKLRKQALQDALALYKMFSEANACEVWIDEKEQWLNSMEIPEKLEDLEVIQHRFESLEPEMNNQASRVAVVNQIARQLVHSGHPSEKEIKAQQDKLNNRWSQFRDLVDQKKESLNSALGVQNYHLDCNETKSWIKEKTKVIESTQELGNDLTGVMALQRKLTGMERDLAAIEDKLGDLRGEAQRLAEEHPDQAKAITGRLAEITAVWEEMKNTLKNREESLGEARKLQQFLRELDDFQSWLSRTQTAIASEDMPNTLAEAEKLMAQHEGIKNEIQNYEEDYQKMRDMGEMVTQGQTDAQYMFLRQRLQALDTGWNELHKMWENRQNLLSQSHSYQLFLRDTKQAEAFLNNQEYVLAHTEMPTTLEGAEAAIKRQEDFMTTMDANEDKINGVVEAGRRLASDGNINAERIQERVSSIDDRHKKNREAAVELLMRLKDNRDLQKFLQDCQELSLWINEKMLTAQDMTYDEARNLHSKWLKHQAFMAELQSNKEWLDKIQKDGMLLVSEKPETEAVVKEKLSMLHAMWQDLESTTQTKAQCLFDANKAELFTQSCADLDKWMSGLEGQIQSDDYGKDLTSVNILLKKQQMLENQVEVRQREVVELQSQVKALGQEVKDTEEVDGRRQLVEKKFQELLEPLRSRRNFLVASREVHQFNRDVEDEILWVQERMPVATSTDHGHNLQTVQLLIKKNQTLQKEIHGHQPRIDDILERSQILLQDESLNTSVIRQRLADLQELWRQLIEEAECRHGRLEEAHKAQQYYFDAAEAEAWMSEQELYMMSEEKAKDEQSAVTMLKKHQIVEQAVEDYAETVHQLSKTSRGLVADGHPESERISMRQSQVDKLYAGLKDLSEERRGKLDERLRLFQLNREVDDLEQWIAEREVVAGSHELGQDYEHVTMLQERFREFARDTGNIGQERVDAVNRLADELINAGHGDAATVAEWKDGLNEAWADLLELIDTRTQILAASFELHKFYHDAKEILGRILDKQKKLPEEDGRDQNTVETLQRMHTTFEHDIQALGTQVRQLQEDAVRLQSAYAGDKADDIQRRESEVLEAWRILLEACDGRRLRLLDTGDKFRFFSMVRDLMLWMEDVIRLIEAQEKPRDVSSVELLMNNHQGIKAEIDARNDSFTACIELGKALLARKHYASEEIKEKLLQLTDKRKEMIDKWEDRWEWLRLILEVHQFSRDAGVAEAWLLGQEPYLSSREVGQSVDEVEKLIKRHEAFEKSAATWEERFSALERLTTLELLEVRRQQEEEERRRKPPSPEPAVLQQEESQQQSSVVIQNGLSSDQDSPRDGVDGADLVNGVAERSSKEPSPAPSPASGRKTKTSQSSTLPSRNQDSSSLLEGLLHRKHEWEGHNKKASNRSWHNVYCVVNNQEMGFYKDSKAAGLGVPYHNEVPISLKEATCDVASDYKKKKHVFKLRLTDGNEYLFQAKDEEEMSTWIQVILNACAADPFDTQGSNPGTPSIGRAQTLPASVTLTTESSPGKREKDKEKDKEKRFSLFSKKK</sequence>
<dbReference type="InterPro" id="IPR036388">
    <property type="entry name" value="WH-like_DNA-bd_sf"/>
</dbReference>
<feature type="coiled-coil region" evidence="29">
    <location>
        <begin position="806"/>
        <end position="840"/>
    </location>
</feature>
<keyword evidence="34" id="KW-1185">Reference proteome</keyword>
<dbReference type="CDD" id="cd10571">
    <property type="entry name" value="PH_beta_spectrin"/>
    <property type="match status" value="1"/>
</dbReference>
<keyword evidence="12" id="KW-0677">Repeat</keyword>
<dbReference type="PROSITE" id="PS00020">
    <property type="entry name" value="ACTININ_2"/>
    <property type="match status" value="1"/>
</dbReference>
<comment type="subcellular location">
    <subcellularLocation>
        <location evidence="3">Cell membrane</location>
        <topology evidence="3">Peripheral membrane protein</topology>
        <orientation evidence="3">Cytoplasmic side</orientation>
    </subcellularLocation>
    <subcellularLocation>
        <location evidence="2">Cytoplasm</location>
        <location evidence="2">Cytoskeleton</location>
    </subcellularLocation>
    <subcellularLocation>
        <location evidence="4">Cytoplasm</location>
        <location evidence="4">Cytosol</location>
    </subcellularLocation>
    <subcellularLocation>
        <location evidence="21">Cytoplasm</location>
        <location evidence="21">Myofibril</location>
        <location evidence="21">Sarcomere</location>
        <location evidence="21">M line</location>
    </subcellularLocation>
    <subcellularLocation>
        <location evidence="1">Nucleus</location>
    </subcellularLocation>
</comment>
<dbReference type="GO" id="GO:0005654">
    <property type="term" value="C:nucleoplasm"/>
    <property type="evidence" value="ECO:0007669"/>
    <property type="project" value="UniProtKB-ARBA"/>
</dbReference>
<keyword evidence="20" id="KW-0539">Nucleus</keyword>
<keyword evidence="29" id="KW-0175">Coiled coil</keyword>
<dbReference type="Pfam" id="PF15410">
    <property type="entry name" value="PH_9"/>
    <property type="match status" value="1"/>
</dbReference>
<keyword evidence="10" id="KW-0963">Cytoplasm</keyword>
<dbReference type="InterPro" id="IPR001849">
    <property type="entry name" value="PH_domain"/>
</dbReference>
<dbReference type="Pfam" id="PF00435">
    <property type="entry name" value="Spectrin"/>
    <property type="match status" value="17"/>
</dbReference>
<evidence type="ECO:0000256" key="19">
    <source>
        <dbReference type="ARBA" id="ARBA00023212"/>
    </source>
</evidence>
<dbReference type="SUPFAM" id="SSF47576">
    <property type="entry name" value="Calponin-homology domain, CH-domain"/>
    <property type="match status" value="1"/>
</dbReference>
<dbReference type="GO" id="GO:0003779">
    <property type="term" value="F:actin binding"/>
    <property type="evidence" value="ECO:0007669"/>
    <property type="project" value="UniProtKB-KW"/>
</dbReference>
<feature type="compositionally biased region" description="Basic and acidic residues" evidence="30">
    <location>
        <begin position="2673"/>
        <end position="2688"/>
    </location>
</feature>
<keyword evidence="19" id="KW-0206">Cytoskeleton</keyword>
<evidence type="ECO:0000256" key="6">
    <source>
        <dbReference type="ARBA" id="ARBA00011038"/>
    </source>
</evidence>
<evidence type="ECO:0000256" key="4">
    <source>
        <dbReference type="ARBA" id="ARBA00004514"/>
    </source>
</evidence>
<evidence type="ECO:0000256" key="29">
    <source>
        <dbReference type="SAM" id="Coils"/>
    </source>
</evidence>
<evidence type="ECO:0000256" key="25">
    <source>
        <dbReference type="ARBA" id="ARBA00072525"/>
    </source>
</evidence>
<evidence type="ECO:0000259" key="31">
    <source>
        <dbReference type="PROSITE" id="PS50003"/>
    </source>
</evidence>
<dbReference type="Proteomes" id="UP001187415">
    <property type="component" value="Unassembled WGS sequence"/>
</dbReference>
<evidence type="ECO:0000256" key="2">
    <source>
        <dbReference type="ARBA" id="ARBA00004245"/>
    </source>
</evidence>
<dbReference type="FunFam" id="1.10.10.10:FF:000116">
    <property type="entry name" value="DNA-directed RNA polymerase III subunit RPC6"/>
    <property type="match status" value="1"/>
</dbReference>
<proteinExistence type="inferred from homology"/>
<dbReference type="FunFam" id="1.20.58.60:FF:000158">
    <property type="entry name" value="Spectrin beta chain"/>
    <property type="match status" value="1"/>
</dbReference>
<feature type="domain" description="PH" evidence="31">
    <location>
        <begin position="2529"/>
        <end position="2639"/>
    </location>
</feature>
<dbReference type="FunFam" id="1.20.58.60:FF:000105">
    <property type="entry name" value="Spectrin beta chain"/>
    <property type="match status" value="1"/>
</dbReference>
<evidence type="ECO:0000256" key="28">
    <source>
        <dbReference type="ARBA" id="ARBA00082932"/>
    </source>
</evidence>
<evidence type="ECO:0000256" key="27">
    <source>
        <dbReference type="ARBA" id="ARBA00082044"/>
    </source>
</evidence>
<evidence type="ECO:0000259" key="32">
    <source>
        <dbReference type="PROSITE" id="PS50021"/>
    </source>
</evidence>
<gene>
    <name evidence="33" type="ORF">Q5P01_025827</name>
</gene>
<comment type="caution">
    <text evidence="33">The sequence shown here is derived from an EMBL/GenBank/DDBJ whole genome shotgun (WGS) entry which is preliminary data.</text>
</comment>
<evidence type="ECO:0000256" key="14">
    <source>
        <dbReference type="ARBA" id="ARBA00022990"/>
    </source>
</evidence>
<evidence type="ECO:0000256" key="11">
    <source>
        <dbReference type="ARBA" id="ARBA00022553"/>
    </source>
</evidence>
<keyword evidence="16" id="KW-0804">Transcription</keyword>
<evidence type="ECO:0000256" key="13">
    <source>
        <dbReference type="ARBA" id="ARBA00022860"/>
    </source>
</evidence>
<dbReference type="FunFam" id="1.20.58.60:FF:000059">
    <property type="entry name" value="Spectrin beta chain"/>
    <property type="match status" value="1"/>
</dbReference>
<dbReference type="FunFam" id="1.10.10.10:FF:000237">
    <property type="entry name" value="DNA-directed RNA polymerase III subunit RPC6"/>
    <property type="match status" value="1"/>
</dbReference>
<dbReference type="InterPro" id="IPR002017">
    <property type="entry name" value="Spectrin_repeat"/>
</dbReference>
<dbReference type="PROSITE" id="PS00019">
    <property type="entry name" value="ACTININ_1"/>
    <property type="match status" value="1"/>
</dbReference>
<dbReference type="PROSITE" id="PS50021">
    <property type="entry name" value="CH"/>
    <property type="match status" value="2"/>
</dbReference>
<feature type="compositionally biased region" description="Polar residues" evidence="30">
    <location>
        <begin position="2515"/>
        <end position="2529"/>
    </location>
</feature>
<dbReference type="InterPro" id="IPR036872">
    <property type="entry name" value="CH_dom_sf"/>
</dbReference>
<comment type="subunit">
    <text evidence="23">Component of the RNA polymerase III complex consisting of 17 subunits: a ten-subunit horseshoe-shaped catalytic core composed of POLR3A/RPC1, POLR3B/RPC2, POLR1C/RPAC1, POLR1D/RPAC2, POLR3K/RPC10, POLR2E/RPABC1, POLR2F/RPABC2, POLR2H/RPABC3, POLR2K/RPABC4 and POLR2L/RPABC5; a mobile stalk composed of two subunits POLR3H/RPC8 and CRCP/RPC9, protruding from the core and functioning primarily in transcription initiation; and additional subunits homologous to general transcription factors of the RNA polymerase II machinery, POLR3C/RPC3-POLR3F/RPC6-POLR3G/RPC7 heterotrimer required for transcription initiation and POLR3D/RPC4-POLR3E/RPC5 heterodimer involved in both transcription initiation and termination. Directly interacts with POLR3C. Interacts with TBP and TFIIIB90 and GTF3C4. Interacts with MAF1. As part of the RNA polymerase III complex, interacts with PKP2.</text>
</comment>
<dbReference type="InterPro" id="IPR001605">
    <property type="entry name" value="PH_dom-spectrin-type"/>
</dbReference>
<dbReference type="InterPro" id="IPR001715">
    <property type="entry name" value="CH_dom"/>
</dbReference>
<dbReference type="FunFam" id="1.20.58.60:FF:000018">
    <property type="entry name" value="Spectrin beta chain"/>
    <property type="match status" value="1"/>
</dbReference>
<dbReference type="GO" id="GO:0005200">
    <property type="term" value="F:structural constituent of cytoskeleton"/>
    <property type="evidence" value="ECO:0007669"/>
    <property type="project" value="InterPro"/>
</dbReference>
<evidence type="ECO:0000313" key="34">
    <source>
        <dbReference type="Proteomes" id="UP001187415"/>
    </source>
</evidence>
<dbReference type="FunFam" id="1.20.58.60:FF:000083">
    <property type="entry name" value="Spectrin beta chain"/>
    <property type="match status" value="1"/>
</dbReference>
<feature type="region of interest" description="Disordered" evidence="30">
    <location>
        <begin position="2645"/>
        <end position="2695"/>
    </location>
</feature>
<dbReference type="InterPro" id="IPR018159">
    <property type="entry name" value="Spectrin/alpha-actinin"/>
</dbReference>
<dbReference type="Pfam" id="PF00307">
    <property type="entry name" value="CH"/>
    <property type="match status" value="2"/>
</dbReference>
<feature type="coiled-coil region" evidence="29">
    <location>
        <begin position="1446"/>
        <end position="1473"/>
    </location>
</feature>
<dbReference type="PIRSF" id="PIRSF002297">
    <property type="entry name" value="Spectrin_beta_subunit"/>
    <property type="match status" value="1"/>
</dbReference>
<evidence type="ECO:0000256" key="26">
    <source>
        <dbReference type="ARBA" id="ARBA00078856"/>
    </source>
</evidence>
<dbReference type="SMART" id="SM00150">
    <property type="entry name" value="SPEC"/>
    <property type="match status" value="17"/>
</dbReference>
<dbReference type="PRINTS" id="PR00683">
    <property type="entry name" value="SPECTRINPH"/>
</dbReference>
<dbReference type="FunFam" id="1.20.58.60:FF:000011">
    <property type="entry name" value="Spectrin beta chain"/>
    <property type="match status" value="1"/>
</dbReference>
<keyword evidence="14" id="KW-0007">Acetylation</keyword>
<dbReference type="Gene3D" id="2.30.29.30">
    <property type="entry name" value="Pleckstrin-homology domain (PH domain)/Phosphotyrosine-binding domain (PTB)"/>
    <property type="match status" value="1"/>
</dbReference>
<dbReference type="PANTHER" id="PTHR11915">
    <property type="entry name" value="SPECTRIN/FILAMIN RELATED CYTOSKELETAL PROTEIN"/>
    <property type="match status" value="1"/>
</dbReference>
<dbReference type="SMART" id="SM00033">
    <property type="entry name" value="CH"/>
    <property type="match status" value="2"/>
</dbReference>
<evidence type="ECO:0000256" key="9">
    <source>
        <dbReference type="ARBA" id="ARBA00022478"/>
    </source>
</evidence>
<evidence type="ECO:0000256" key="23">
    <source>
        <dbReference type="ARBA" id="ARBA00064086"/>
    </source>
</evidence>
<evidence type="ECO:0000256" key="7">
    <source>
        <dbReference type="ARBA" id="ARBA00022467"/>
    </source>
</evidence>
<dbReference type="FunFam" id="1.10.418.10:FF:000004">
    <property type="entry name" value="Spectrin beta chain"/>
    <property type="match status" value="1"/>
</dbReference>
<evidence type="ECO:0000256" key="10">
    <source>
        <dbReference type="ARBA" id="ARBA00022490"/>
    </source>
</evidence>
<dbReference type="CDD" id="cd21248">
    <property type="entry name" value="CH_SPTB_like_rpt2"/>
    <property type="match status" value="1"/>
</dbReference>
<evidence type="ECO:0000256" key="15">
    <source>
        <dbReference type="ARBA" id="ARBA00023136"/>
    </source>
</evidence>
<dbReference type="SMART" id="SM00233">
    <property type="entry name" value="PH"/>
    <property type="match status" value="1"/>
</dbReference>
<dbReference type="Gene3D" id="1.10.418.10">
    <property type="entry name" value="Calponin-like domain"/>
    <property type="match status" value="2"/>
</dbReference>
<feature type="domain" description="Calponin-homology (CH)" evidence="32">
    <location>
        <begin position="403"/>
        <end position="507"/>
    </location>
</feature>
<feature type="region of interest" description="Disordered" evidence="30">
    <location>
        <begin position="2437"/>
        <end position="2529"/>
    </location>
</feature>
<evidence type="ECO:0000256" key="1">
    <source>
        <dbReference type="ARBA" id="ARBA00004123"/>
    </source>
</evidence>
<name>A0AA88LM47_CHASR</name>
<dbReference type="InterPro" id="IPR036390">
    <property type="entry name" value="WH_DNA-bd_sf"/>
</dbReference>
<dbReference type="InterPro" id="IPR041681">
    <property type="entry name" value="PH_9"/>
</dbReference>
<dbReference type="FunFam" id="1.20.58.60:FF:000099">
    <property type="entry name" value="Spectrin beta chain"/>
    <property type="match status" value="1"/>
</dbReference>
<dbReference type="GO" id="GO:0006383">
    <property type="term" value="P:transcription by RNA polymerase III"/>
    <property type="evidence" value="ECO:0007669"/>
    <property type="project" value="InterPro"/>
</dbReference>
<accession>A0AA88LM47</accession>
<evidence type="ECO:0000256" key="18">
    <source>
        <dbReference type="ARBA" id="ARBA00023203"/>
    </source>
</evidence>
<evidence type="ECO:0000256" key="24">
    <source>
        <dbReference type="ARBA" id="ARBA00070728"/>
    </source>
</evidence>
<dbReference type="SUPFAM" id="SSF46966">
    <property type="entry name" value="Spectrin repeat"/>
    <property type="match status" value="12"/>
</dbReference>
<keyword evidence="17" id="KW-0325">Glycoprotein</keyword>
<evidence type="ECO:0000256" key="16">
    <source>
        <dbReference type="ARBA" id="ARBA00023163"/>
    </source>
</evidence>
<dbReference type="GO" id="GO:0005516">
    <property type="term" value="F:calmodulin binding"/>
    <property type="evidence" value="ECO:0007669"/>
    <property type="project" value="UniProtKB-KW"/>
</dbReference>
<feature type="compositionally biased region" description="Polar residues" evidence="30">
    <location>
        <begin position="2467"/>
        <end position="2477"/>
    </location>
</feature>
<protein>
    <recommendedName>
        <fullName evidence="25">DNA-directed RNA polymerase III subunit RPC6</fullName>
    </recommendedName>
    <alternativeName>
        <fullName evidence="27">Beta-II spectrin</fullName>
    </alternativeName>
    <alternativeName>
        <fullName evidence="26">DNA-directed RNA polymerase III subunit F</fullName>
    </alternativeName>
    <alternativeName>
        <fullName evidence="28">Fodrin beta chain</fullName>
    </alternativeName>
    <alternativeName>
        <fullName evidence="24">Spectrin beta chain, non-erythrocytic 1</fullName>
    </alternativeName>
</protein>
<evidence type="ECO:0000256" key="21">
    <source>
        <dbReference type="ARBA" id="ARBA00037833"/>
    </source>
</evidence>
<dbReference type="InterPro" id="IPR007832">
    <property type="entry name" value="RNA_pol_Rpc34"/>
</dbReference>
<evidence type="ECO:0000256" key="22">
    <source>
        <dbReference type="ARBA" id="ARBA00053223"/>
    </source>
</evidence>
<dbReference type="CDD" id="cd21317">
    <property type="entry name" value="CH_SPTBN2_rpt1"/>
    <property type="match status" value="1"/>
</dbReference>
<dbReference type="SUPFAM" id="SSF46785">
    <property type="entry name" value="Winged helix' DNA-binding domain"/>
    <property type="match status" value="2"/>
</dbReference>